<reference evidence="2" key="2">
    <citation type="submission" date="2020-09" db="EMBL/GenBank/DDBJ databases">
        <authorList>
            <person name="Sun Q."/>
            <person name="Zhou Y."/>
        </authorList>
    </citation>
    <scope>NUCLEOTIDE SEQUENCE</scope>
    <source>
        <strain evidence="2">CGMCC 4.7138</strain>
    </source>
</reference>
<dbReference type="EMBL" id="BMMN01000002">
    <property type="protein sequence ID" value="GGO04420.1"/>
    <property type="molecule type" value="Genomic_DNA"/>
</dbReference>
<evidence type="ECO:0000256" key="1">
    <source>
        <dbReference type="SAM" id="MobiDB-lite"/>
    </source>
</evidence>
<evidence type="ECO:0000313" key="2">
    <source>
        <dbReference type="EMBL" id="GGO04420.1"/>
    </source>
</evidence>
<accession>A0A8H9GXX8</accession>
<organism evidence="2 3">
    <name type="scientific">Microbispora bryophytorum</name>
    <dbReference type="NCBI Taxonomy" id="1460882"/>
    <lineage>
        <taxon>Bacteria</taxon>
        <taxon>Bacillati</taxon>
        <taxon>Actinomycetota</taxon>
        <taxon>Actinomycetes</taxon>
        <taxon>Streptosporangiales</taxon>
        <taxon>Streptosporangiaceae</taxon>
        <taxon>Microbispora</taxon>
    </lineage>
</organism>
<reference evidence="2" key="1">
    <citation type="journal article" date="2014" name="Int. J. Syst. Evol. Microbiol.">
        <title>Complete genome sequence of Corynebacterium casei LMG S-19264T (=DSM 44701T), isolated from a smear-ripened cheese.</title>
        <authorList>
            <consortium name="US DOE Joint Genome Institute (JGI-PGF)"/>
            <person name="Walter F."/>
            <person name="Albersmeier A."/>
            <person name="Kalinowski J."/>
            <person name="Ruckert C."/>
        </authorList>
    </citation>
    <scope>NUCLEOTIDE SEQUENCE</scope>
    <source>
        <strain evidence="2">CGMCC 4.7138</strain>
    </source>
</reference>
<dbReference type="Proteomes" id="UP000653480">
    <property type="component" value="Unassembled WGS sequence"/>
</dbReference>
<feature type="region of interest" description="Disordered" evidence="1">
    <location>
        <begin position="1"/>
        <end position="47"/>
    </location>
</feature>
<protein>
    <submittedName>
        <fullName evidence="2">Uncharacterized protein</fullName>
    </submittedName>
</protein>
<gene>
    <name evidence="2" type="ORF">GCM10011574_15340</name>
</gene>
<proteinExistence type="predicted"/>
<keyword evidence="3" id="KW-1185">Reference proteome</keyword>
<comment type="caution">
    <text evidence="2">The sequence shown here is derived from an EMBL/GenBank/DDBJ whole genome shotgun (WGS) entry which is preliminary data.</text>
</comment>
<evidence type="ECO:0000313" key="3">
    <source>
        <dbReference type="Proteomes" id="UP000653480"/>
    </source>
</evidence>
<feature type="compositionally biased region" description="Basic residues" evidence="1">
    <location>
        <begin position="38"/>
        <end position="47"/>
    </location>
</feature>
<sequence>MCGQGLTIGETEEAGREDVPDGPLEGDAPYDTDLAYHRAPRPRHAQW</sequence>
<name>A0A8H9GXX8_9ACTN</name>
<dbReference type="AlphaFoldDB" id="A0A8H9GXX8"/>